<dbReference type="Pfam" id="PF13477">
    <property type="entry name" value="Glyco_trans_4_2"/>
    <property type="match status" value="1"/>
</dbReference>
<evidence type="ECO:0000313" key="4">
    <source>
        <dbReference type="Proteomes" id="UP000184474"/>
    </source>
</evidence>
<keyword evidence="4" id="KW-1185">Reference proteome</keyword>
<sequence length="368" mass="41430">MRIAITVNTSWNIYNFRSGLIRVLLAQGHTIIAVAPKDEFSQRLIDMGCIYRDVTMNNTGSNPIKDLKLYTQLKTIYREEKPDIIYQYTVKPNIYGSMAAKSLSIPVINNVSGLGTVFLNKGITPRIAKLLYRQAFQKVELVFFQNQDDRKDFTDQIKLPRLKTKLLPGSGINLSEFKSEQELVTTPFTFLMIARLILDKGIIEYLDAARELKKTHPEVTFQLLGQLDEGHARGLSASTLQTYIDDGSVSYLGTSDQVKATIEPCSCVVLPSYREGTPKTLLEASAMSKPIVTTDVPGCREVIIDGQNGYLCMVKNTTDLQKKLEKMLTLDHDTLVEMGKAGRKLVEKKFDESIIINHYLTETYKILS</sequence>
<evidence type="ECO:0000313" key="3">
    <source>
        <dbReference type="EMBL" id="SHK60379.1"/>
    </source>
</evidence>
<name>A0A1M6TTX1_REIAG</name>
<evidence type="ECO:0000259" key="2">
    <source>
        <dbReference type="Pfam" id="PF13477"/>
    </source>
</evidence>
<reference evidence="4" key="1">
    <citation type="submission" date="2016-11" db="EMBL/GenBank/DDBJ databases">
        <authorList>
            <person name="Varghese N."/>
            <person name="Submissions S."/>
        </authorList>
    </citation>
    <scope>NUCLEOTIDE SEQUENCE [LARGE SCALE GENOMIC DNA]</scope>
    <source>
        <strain evidence="4">DSM 26134</strain>
    </source>
</reference>
<evidence type="ECO:0000259" key="1">
    <source>
        <dbReference type="Pfam" id="PF00534"/>
    </source>
</evidence>
<dbReference type="SUPFAM" id="SSF53756">
    <property type="entry name" value="UDP-Glycosyltransferase/glycogen phosphorylase"/>
    <property type="match status" value="1"/>
</dbReference>
<dbReference type="PANTHER" id="PTHR12526:SF638">
    <property type="entry name" value="SPORE COAT PROTEIN SA"/>
    <property type="match status" value="1"/>
</dbReference>
<dbReference type="GO" id="GO:0016757">
    <property type="term" value="F:glycosyltransferase activity"/>
    <property type="evidence" value="ECO:0007669"/>
    <property type="project" value="InterPro"/>
</dbReference>
<dbReference type="InterPro" id="IPR028098">
    <property type="entry name" value="Glyco_trans_4-like_N"/>
</dbReference>
<protein>
    <submittedName>
        <fullName evidence="3">Glycosyltransferase involved in cell wall bisynthesis</fullName>
    </submittedName>
</protein>
<dbReference type="RefSeq" id="WP_073123948.1">
    <property type="nucleotide sequence ID" value="NZ_FRAA01000006.1"/>
</dbReference>
<gene>
    <name evidence="3" type="ORF">SAMN04488028_106183</name>
</gene>
<proteinExistence type="predicted"/>
<keyword evidence="3" id="KW-0808">Transferase</keyword>
<accession>A0A1M6TTX1</accession>
<organism evidence="3 4">
    <name type="scientific">Reichenbachiella agariperforans</name>
    <dbReference type="NCBI Taxonomy" id="156994"/>
    <lineage>
        <taxon>Bacteria</taxon>
        <taxon>Pseudomonadati</taxon>
        <taxon>Bacteroidota</taxon>
        <taxon>Cytophagia</taxon>
        <taxon>Cytophagales</taxon>
        <taxon>Reichenbachiellaceae</taxon>
        <taxon>Reichenbachiella</taxon>
    </lineage>
</organism>
<dbReference type="EMBL" id="FRAA01000006">
    <property type="protein sequence ID" value="SHK60379.1"/>
    <property type="molecule type" value="Genomic_DNA"/>
</dbReference>
<dbReference type="Proteomes" id="UP000184474">
    <property type="component" value="Unassembled WGS sequence"/>
</dbReference>
<dbReference type="CDD" id="cd03808">
    <property type="entry name" value="GT4_CapM-like"/>
    <property type="match status" value="1"/>
</dbReference>
<dbReference type="Gene3D" id="3.40.50.2000">
    <property type="entry name" value="Glycogen Phosphorylase B"/>
    <property type="match status" value="2"/>
</dbReference>
<feature type="domain" description="Glycosyl transferase family 1" evidence="1">
    <location>
        <begin position="178"/>
        <end position="344"/>
    </location>
</feature>
<dbReference type="PANTHER" id="PTHR12526">
    <property type="entry name" value="GLYCOSYLTRANSFERASE"/>
    <property type="match status" value="1"/>
</dbReference>
<dbReference type="Pfam" id="PF00534">
    <property type="entry name" value="Glycos_transf_1"/>
    <property type="match status" value="1"/>
</dbReference>
<dbReference type="InterPro" id="IPR001296">
    <property type="entry name" value="Glyco_trans_1"/>
</dbReference>
<dbReference type="AlphaFoldDB" id="A0A1M6TTX1"/>
<feature type="domain" description="Glycosyltransferase subfamily 4-like N-terminal" evidence="2">
    <location>
        <begin position="3"/>
        <end position="146"/>
    </location>
</feature>
<dbReference type="STRING" id="156994.SAMN04488028_106183"/>